<keyword evidence="7 11" id="KW-0274">FAD</keyword>
<protein>
    <recommendedName>
        <fullName evidence="3 11">FAD:protein FMN transferase</fullName>
        <ecNumber evidence="2 11">2.7.1.180</ecNumber>
    </recommendedName>
    <alternativeName>
        <fullName evidence="9 11">Flavin transferase</fullName>
    </alternativeName>
</protein>
<name>A0ABY4QWQ9_9ACTN</name>
<keyword evidence="13" id="KW-1185">Reference proteome</keyword>
<reference evidence="12" key="1">
    <citation type="journal article" date="2018" name="Int. J. Syst. Evol. Microbiol.">
        <title>Jatrophihabitans telluris sp. nov., isolated from sediment soil of lava forest wetlands and the emended description of the genus Jatrophihabitans.</title>
        <authorList>
            <person name="Lee K.C."/>
            <person name="Suh M.K."/>
            <person name="Eom M.K."/>
            <person name="Kim K.K."/>
            <person name="Kim J.S."/>
            <person name="Kim D.S."/>
            <person name="Ko S.H."/>
            <person name="Shin Y.K."/>
            <person name="Lee J.S."/>
        </authorList>
    </citation>
    <scope>NUCLEOTIDE SEQUENCE</scope>
    <source>
        <strain evidence="12">N237</strain>
    </source>
</reference>
<comment type="catalytic activity">
    <reaction evidence="10 11">
        <text>L-threonyl-[protein] + FAD = FMN-L-threonyl-[protein] + AMP + H(+)</text>
        <dbReference type="Rhea" id="RHEA:36847"/>
        <dbReference type="Rhea" id="RHEA-COMP:11060"/>
        <dbReference type="Rhea" id="RHEA-COMP:11061"/>
        <dbReference type="ChEBI" id="CHEBI:15378"/>
        <dbReference type="ChEBI" id="CHEBI:30013"/>
        <dbReference type="ChEBI" id="CHEBI:57692"/>
        <dbReference type="ChEBI" id="CHEBI:74257"/>
        <dbReference type="ChEBI" id="CHEBI:456215"/>
        <dbReference type="EC" id="2.7.1.180"/>
    </reaction>
</comment>
<evidence type="ECO:0000256" key="10">
    <source>
        <dbReference type="ARBA" id="ARBA00048540"/>
    </source>
</evidence>
<organism evidence="12 13">
    <name type="scientific">Jatrophihabitans telluris</name>
    <dbReference type="NCBI Taxonomy" id="2038343"/>
    <lineage>
        <taxon>Bacteria</taxon>
        <taxon>Bacillati</taxon>
        <taxon>Actinomycetota</taxon>
        <taxon>Actinomycetes</taxon>
        <taxon>Jatrophihabitantales</taxon>
        <taxon>Jatrophihabitantaceae</taxon>
        <taxon>Jatrophihabitans</taxon>
    </lineage>
</organism>
<sequence>MRATDLPTLDRRWAVVPPVHRFTAMASRISVQLPTSSPDPAGACSEVEEIFSDVERRCSRFDPDSDLSRLNRHPGEWVVVSATCFEAVHEAFLAHRATGGRFDPRVLTSLLAIGYNRSFAFTHKPERTDPVTVDLSATATAASGWAPDFDPDGSAIRLGSHPIDLGGIGKGFALRRARQALVRRRAAESDWFLVEAGGDCVLGGDGPSGAGWSVGVEDPHGGADPSAVLRLSETSCATSSVRHRSWRAGDRPVHHIIDPGTGAPSRGGVLSVTVVDPDPARAEVTSKTLFLAGRSGIAAAAESVGRPAVWVDEAGVVAANSAAATVLTWRPSWP</sequence>
<evidence type="ECO:0000256" key="4">
    <source>
        <dbReference type="ARBA" id="ARBA00022630"/>
    </source>
</evidence>
<evidence type="ECO:0000313" key="13">
    <source>
        <dbReference type="Proteomes" id="UP001056336"/>
    </source>
</evidence>
<evidence type="ECO:0000256" key="2">
    <source>
        <dbReference type="ARBA" id="ARBA00011955"/>
    </source>
</evidence>
<evidence type="ECO:0000256" key="9">
    <source>
        <dbReference type="ARBA" id="ARBA00031306"/>
    </source>
</evidence>
<keyword evidence="4 11" id="KW-0285">Flavoprotein</keyword>
<evidence type="ECO:0000256" key="3">
    <source>
        <dbReference type="ARBA" id="ARBA00016337"/>
    </source>
</evidence>
<comment type="similarity">
    <text evidence="11">Belongs to the ApbE family.</text>
</comment>
<evidence type="ECO:0000256" key="7">
    <source>
        <dbReference type="ARBA" id="ARBA00022827"/>
    </source>
</evidence>
<dbReference type="EMBL" id="CP097332">
    <property type="protein sequence ID" value="UQX87384.1"/>
    <property type="molecule type" value="Genomic_DNA"/>
</dbReference>
<evidence type="ECO:0000256" key="5">
    <source>
        <dbReference type="ARBA" id="ARBA00022679"/>
    </source>
</evidence>
<dbReference type="Pfam" id="PF02424">
    <property type="entry name" value="ApbE"/>
    <property type="match status" value="1"/>
</dbReference>
<keyword evidence="6 11" id="KW-0479">Metal-binding</keyword>
<accession>A0ABY4QWQ9</accession>
<evidence type="ECO:0000256" key="6">
    <source>
        <dbReference type="ARBA" id="ARBA00022723"/>
    </source>
</evidence>
<dbReference type="EC" id="2.7.1.180" evidence="2 11"/>
<dbReference type="InterPro" id="IPR003374">
    <property type="entry name" value="ApbE-like_sf"/>
</dbReference>
<dbReference type="PIRSF" id="PIRSF006268">
    <property type="entry name" value="ApbE"/>
    <property type="match status" value="1"/>
</dbReference>
<evidence type="ECO:0000256" key="11">
    <source>
        <dbReference type="PIRNR" id="PIRNR006268"/>
    </source>
</evidence>
<dbReference type="PANTHER" id="PTHR30040">
    <property type="entry name" value="THIAMINE BIOSYNTHESIS LIPOPROTEIN APBE"/>
    <property type="match status" value="1"/>
</dbReference>
<comment type="cofactor">
    <cofactor evidence="1">
        <name>Mg(2+)</name>
        <dbReference type="ChEBI" id="CHEBI:18420"/>
    </cofactor>
</comment>
<dbReference type="GO" id="GO:0016740">
    <property type="term" value="F:transferase activity"/>
    <property type="evidence" value="ECO:0007669"/>
    <property type="project" value="UniProtKB-KW"/>
</dbReference>
<dbReference type="SUPFAM" id="SSF143631">
    <property type="entry name" value="ApbE-like"/>
    <property type="match status" value="1"/>
</dbReference>
<keyword evidence="5 11" id="KW-0808">Transferase</keyword>
<gene>
    <name evidence="12" type="ORF">M6D93_13880</name>
</gene>
<dbReference type="RefSeq" id="WP_249769899.1">
    <property type="nucleotide sequence ID" value="NZ_CP097332.1"/>
</dbReference>
<proteinExistence type="inferred from homology"/>
<reference evidence="12" key="2">
    <citation type="submission" date="2022-05" db="EMBL/GenBank/DDBJ databases">
        <authorList>
            <person name="Kim J.-S."/>
            <person name="Lee K."/>
            <person name="Suh M."/>
            <person name="Eom M."/>
            <person name="Kim J.-S."/>
            <person name="Kim D.-S."/>
            <person name="Ko S.-H."/>
            <person name="Shin Y."/>
            <person name="Lee J.-S."/>
        </authorList>
    </citation>
    <scope>NUCLEOTIDE SEQUENCE</scope>
    <source>
        <strain evidence="12">N237</strain>
    </source>
</reference>
<keyword evidence="8 11" id="KW-0460">Magnesium</keyword>
<evidence type="ECO:0000256" key="8">
    <source>
        <dbReference type="ARBA" id="ARBA00022842"/>
    </source>
</evidence>
<evidence type="ECO:0000256" key="1">
    <source>
        <dbReference type="ARBA" id="ARBA00001946"/>
    </source>
</evidence>
<dbReference type="Gene3D" id="3.10.520.10">
    <property type="entry name" value="ApbE-like domains"/>
    <property type="match status" value="1"/>
</dbReference>
<dbReference type="PANTHER" id="PTHR30040:SF2">
    <property type="entry name" value="FAD:PROTEIN FMN TRANSFERASE"/>
    <property type="match status" value="1"/>
</dbReference>
<dbReference type="Proteomes" id="UP001056336">
    <property type="component" value="Chromosome"/>
</dbReference>
<dbReference type="InterPro" id="IPR024932">
    <property type="entry name" value="ApbE"/>
</dbReference>
<evidence type="ECO:0000313" key="12">
    <source>
        <dbReference type="EMBL" id="UQX87384.1"/>
    </source>
</evidence>